<dbReference type="InterPro" id="IPR007526">
    <property type="entry name" value="SWIRM"/>
</dbReference>
<dbReference type="InterPro" id="IPR041984">
    <property type="entry name" value="Rsc8/Ssr1/Ssr2_ZZ"/>
</dbReference>
<dbReference type="InterPro" id="IPR032451">
    <property type="entry name" value="SMARCC_C"/>
</dbReference>
<dbReference type="InterPro" id="IPR000433">
    <property type="entry name" value="Znf_ZZ"/>
</dbReference>
<evidence type="ECO:0000256" key="1">
    <source>
        <dbReference type="ARBA" id="ARBA00022723"/>
    </source>
</evidence>
<dbReference type="GO" id="GO:0045893">
    <property type="term" value="P:positive regulation of DNA-templated transcription"/>
    <property type="evidence" value="ECO:0007669"/>
    <property type="project" value="TreeGrafter"/>
</dbReference>
<dbReference type="PROSITE" id="PS51293">
    <property type="entry name" value="SANT"/>
    <property type="match status" value="1"/>
</dbReference>
<dbReference type="AlphaFoldDB" id="A0A0L6VDL0"/>
<keyword evidence="9" id="KW-0175">Coiled coil</keyword>
<keyword evidence="16" id="KW-1185">Reference proteome</keyword>
<evidence type="ECO:0000256" key="8">
    <source>
        <dbReference type="PROSITE-ProRule" id="PRU00228"/>
    </source>
</evidence>
<organism evidence="15 16">
    <name type="scientific">Puccinia sorghi</name>
    <dbReference type="NCBI Taxonomy" id="27349"/>
    <lineage>
        <taxon>Eukaryota</taxon>
        <taxon>Fungi</taxon>
        <taxon>Dikarya</taxon>
        <taxon>Basidiomycota</taxon>
        <taxon>Pucciniomycotina</taxon>
        <taxon>Pucciniomycetes</taxon>
        <taxon>Pucciniales</taxon>
        <taxon>Pucciniaceae</taxon>
        <taxon>Puccinia</taxon>
    </lineage>
</organism>
<dbReference type="CDD" id="cd02336">
    <property type="entry name" value="ZZ_RSC8"/>
    <property type="match status" value="1"/>
</dbReference>
<dbReference type="InterPro" id="IPR043145">
    <property type="entry name" value="Znf_ZZ_sf"/>
</dbReference>
<dbReference type="GO" id="GO:0008270">
    <property type="term" value="F:zinc ion binding"/>
    <property type="evidence" value="ECO:0007669"/>
    <property type="project" value="UniProtKB-KW"/>
</dbReference>
<dbReference type="FunFam" id="1.10.10.10:FF:000020">
    <property type="entry name" value="SWI/SNF complex subunit SMARCC2 isoform c"/>
    <property type="match status" value="1"/>
</dbReference>
<dbReference type="GO" id="GO:0003677">
    <property type="term" value="F:DNA binding"/>
    <property type="evidence" value="ECO:0007669"/>
    <property type="project" value="UniProtKB-KW"/>
</dbReference>
<dbReference type="SUPFAM" id="SSF46689">
    <property type="entry name" value="Homeodomain-like"/>
    <property type="match status" value="2"/>
</dbReference>
<dbReference type="SUPFAM" id="SSF57850">
    <property type="entry name" value="RING/U-box"/>
    <property type="match status" value="1"/>
</dbReference>
<evidence type="ECO:0000256" key="7">
    <source>
        <dbReference type="ARBA" id="ARBA00023242"/>
    </source>
</evidence>
<evidence type="ECO:0000256" key="9">
    <source>
        <dbReference type="SAM" id="Coils"/>
    </source>
</evidence>
<feature type="domain" description="Myb-like" evidence="11">
    <location>
        <begin position="396"/>
        <end position="441"/>
    </location>
</feature>
<sequence>MSELPSESPAHQQLQTVSFDPSGMESRKRSSVEPADPSSSNSNPAFDTAEKRQRIDEVRRASQVAGMSIDHPSASTQRPLTNPDRSPQPEPLASTIDATQAQSSSQQPPGTDHDQSSASRDQAGKVAPPFDQRKRQEEQAKQYLLAQTQPIVIPSYAAWFDLTKIHPLEKKSLPEFFNGRNRSKVPSIYKDYRDFMVNSYRLNPSEYLTLTACRRNLAGDVCAIMRVHAFLEQWGIINYQVLYFPLSHPIAVDLDTRPAPVGPPFTGHFRVLLDTPRGFMPLHSGTVSRKTPTSLSAPVAPSGPAPTLSSTPSQQPPAPSNIDLRKDIYANSSEFGPQVIRCDVCGTDCSKVSYHHTRHRNYDICPNCYQEGRFGSQMNSAEFIKLERPTGFPIDSKWTDQELLLLLEGLEMHSDDWEKIAQHVGGTKTKEECILQFLRMPIEDEFLRGSNAEMNSSSVLGLGKIPLSGAENPVLSVLSFLVGLVEPELVAEMAGKTVDKIKQDLRSKVLSIQEDGGLKSGDSRKSGDETTGGGGDVTMDAGETKVVNSAGETHSNNNQSMEIDSTSVPEPAAKRTAVDIAAAAFASVSAKALVLGSEDEVELGKLMSTVTEQTIKKLELKLKQFERLESAVEVERRNLEQWRQNLSIERQSLVKEISEFKKIKAGATENSLDSLQEQRVGIMGLPTQAVPVPTSETNGDLGFGEPGQGTMNIR</sequence>
<evidence type="ECO:0000313" key="15">
    <source>
        <dbReference type="EMBL" id="KNZ58831.1"/>
    </source>
</evidence>
<dbReference type="SMART" id="SM00717">
    <property type="entry name" value="SANT"/>
    <property type="match status" value="1"/>
</dbReference>
<evidence type="ECO:0000259" key="14">
    <source>
        <dbReference type="PROSITE" id="PS51293"/>
    </source>
</evidence>
<dbReference type="PROSITE" id="PS50090">
    <property type="entry name" value="MYB_LIKE"/>
    <property type="match status" value="1"/>
</dbReference>
<feature type="compositionally biased region" description="Basic and acidic residues" evidence="10">
    <location>
        <begin position="48"/>
        <end position="60"/>
    </location>
</feature>
<proteinExistence type="predicted"/>
<dbReference type="GO" id="GO:0006338">
    <property type="term" value="P:chromatin remodeling"/>
    <property type="evidence" value="ECO:0007669"/>
    <property type="project" value="UniProtKB-ARBA"/>
</dbReference>
<dbReference type="Gene3D" id="3.30.60.90">
    <property type="match status" value="1"/>
</dbReference>
<dbReference type="PROSITE" id="PS50934">
    <property type="entry name" value="SWIRM"/>
    <property type="match status" value="1"/>
</dbReference>
<evidence type="ECO:0000313" key="16">
    <source>
        <dbReference type="Proteomes" id="UP000037035"/>
    </source>
</evidence>
<keyword evidence="7" id="KW-0539">Nucleus</keyword>
<keyword evidence="4" id="KW-0805">Transcription regulation</keyword>
<evidence type="ECO:0000259" key="11">
    <source>
        <dbReference type="PROSITE" id="PS50090"/>
    </source>
</evidence>
<dbReference type="InterPro" id="IPR017884">
    <property type="entry name" value="SANT_dom"/>
</dbReference>
<dbReference type="InterPro" id="IPR001005">
    <property type="entry name" value="SANT/Myb"/>
</dbReference>
<feature type="domain" description="SANT" evidence="14">
    <location>
        <begin position="393"/>
        <end position="445"/>
    </location>
</feature>
<evidence type="ECO:0000256" key="5">
    <source>
        <dbReference type="ARBA" id="ARBA00023125"/>
    </source>
</evidence>
<feature type="region of interest" description="Disordered" evidence="10">
    <location>
        <begin position="513"/>
        <end position="570"/>
    </location>
</feature>
<feature type="compositionally biased region" description="Polar residues" evidence="10">
    <location>
        <begin position="285"/>
        <end position="296"/>
    </location>
</feature>
<dbReference type="Proteomes" id="UP000037035">
    <property type="component" value="Unassembled WGS sequence"/>
</dbReference>
<gene>
    <name evidence="15" type="ORF">VP01_1852g3</name>
</gene>
<reference evidence="15 16" key="1">
    <citation type="submission" date="2015-08" db="EMBL/GenBank/DDBJ databases">
        <title>Next Generation Sequencing and Analysis of the Genome of Puccinia sorghi L Schw, the Causal Agent of Maize Common Rust.</title>
        <authorList>
            <person name="Rochi L."/>
            <person name="Burguener G."/>
            <person name="Darino M."/>
            <person name="Turjanski A."/>
            <person name="Kreff E."/>
            <person name="Dieguez M.J."/>
            <person name="Sacco F."/>
        </authorList>
    </citation>
    <scope>NUCLEOTIDE SEQUENCE [LARGE SCALE GENOMIC DNA]</scope>
    <source>
        <strain evidence="15 16">RO10H11247</strain>
    </source>
</reference>
<dbReference type="OrthoDB" id="118550at2759"/>
<evidence type="ECO:0000256" key="6">
    <source>
        <dbReference type="ARBA" id="ARBA00023163"/>
    </source>
</evidence>
<keyword evidence="1" id="KW-0479">Metal-binding</keyword>
<feature type="domain" description="ZZ-type" evidence="12">
    <location>
        <begin position="337"/>
        <end position="391"/>
    </location>
</feature>
<feature type="compositionally biased region" description="Polar residues" evidence="10">
    <location>
        <begin position="546"/>
        <end position="568"/>
    </location>
</feature>
<feature type="compositionally biased region" description="Low complexity" evidence="10">
    <location>
        <begin position="93"/>
        <end position="107"/>
    </location>
</feature>
<evidence type="ECO:0000256" key="2">
    <source>
        <dbReference type="ARBA" id="ARBA00022771"/>
    </source>
</evidence>
<feature type="compositionally biased region" description="Polar residues" evidence="10">
    <location>
        <begin position="73"/>
        <end position="85"/>
    </location>
</feature>
<dbReference type="GO" id="GO:0042393">
    <property type="term" value="F:histone binding"/>
    <property type="evidence" value="ECO:0007669"/>
    <property type="project" value="TreeGrafter"/>
</dbReference>
<evidence type="ECO:0000259" key="12">
    <source>
        <dbReference type="PROSITE" id="PS50135"/>
    </source>
</evidence>
<evidence type="ECO:0000256" key="4">
    <source>
        <dbReference type="ARBA" id="ARBA00023015"/>
    </source>
</evidence>
<comment type="caution">
    <text evidence="15">The sequence shown here is derived from an EMBL/GenBank/DDBJ whole genome shotgun (WGS) entry which is preliminary data.</text>
</comment>
<feature type="region of interest" description="Disordered" evidence="10">
    <location>
        <begin position="690"/>
        <end position="714"/>
    </location>
</feature>
<dbReference type="Pfam" id="PF00569">
    <property type="entry name" value="ZZ"/>
    <property type="match status" value="1"/>
</dbReference>
<dbReference type="FunFam" id="1.10.10.60:FF:000014">
    <property type="entry name" value="SWI/SNF complex subunit SMARCC2 isoform C"/>
    <property type="match status" value="1"/>
</dbReference>
<feature type="compositionally biased region" description="Polar residues" evidence="10">
    <location>
        <begin position="9"/>
        <end position="19"/>
    </location>
</feature>
<dbReference type="SMART" id="SM00291">
    <property type="entry name" value="ZnF_ZZ"/>
    <property type="match status" value="1"/>
</dbReference>
<dbReference type="STRING" id="27349.A0A0L6VDL0"/>
<dbReference type="GO" id="GO:0016514">
    <property type="term" value="C:SWI/SNF complex"/>
    <property type="evidence" value="ECO:0007669"/>
    <property type="project" value="TreeGrafter"/>
</dbReference>
<dbReference type="Pfam" id="PF16495">
    <property type="entry name" value="SWIRM-assoc_1"/>
    <property type="match status" value="1"/>
</dbReference>
<feature type="coiled-coil region" evidence="9">
    <location>
        <begin position="608"/>
        <end position="645"/>
    </location>
</feature>
<dbReference type="EMBL" id="LAVV01006673">
    <property type="protein sequence ID" value="KNZ58831.1"/>
    <property type="molecule type" value="Genomic_DNA"/>
</dbReference>
<keyword evidence="3" id="KW-0862">Zinc</keyword>
<dbReference type="PANTHER" id="PTHR12802:SF41">
    <property type="entry name" value="BRAHMA ASSOCIATED PROTEIN 155 KDA"/>
    <property type="match status" value="1"/>
</dbReference>
<dbReference type="Gene3D" id="1.10.10.60">
    <property type="entry name" value="Homeodomain-like"/>
    <property type="match status" value="1"/>
</dbReference>
<evidence type="ECO:0000259" key="13">
    <source>
        <dbReference type="PROSITE" id="PS50934"/>
    </source>
</evidence>
<feature type="domain" description="SWIRM" evidence="13">
    <location>
        <begin position="151"/>
        <end position="248"/>
    </location>
</feature>
<evidence type="ECO:0000256" key="3">
    <source>
        <dbReference type="ARBA" id="ARBA00022833"/>
    </source>
</evidence>
<dbReference type="Pfam" id="PF04433">
    <property type="entry name" value="SWIRM"/>
    <property type="match status" value="1"/>
</dbReference>
<keyword evidence="5" id="KW-0238">DNA-binding</keyword>
<dbReference type="Pfam" id="PF00249">
    <property type="entry name" value="Myb_DNA-binding"/>
    <property type="match status" value="1"/>
</dbReference>
<dbReference type="VEuPathDB" id="FungiDB:VP01_1852g3"/>
<dbReference type="InterPro" id="IPR009057">
    <property type="entry name" value="Homeodomain-like_sf"/>
</dbReference>
<evidence type="ECO:0000256" key="10">
    <source>
        <dbReference type="SAM" id="MobiDB-lite"/>
    </source>
</evidence>
<keyword evidence="6" id="KW-0804">Transcription</keyword>
<feature type="region of interest" description="Disordered" evidence="10">
    <location>
        <begin position="1"/>
        <end position="138"/>
    </location>
</feature>
<dbReference type="Gene3D" id="1.10.10.10">
    <property type="entry name" value="Winged helix-like DNA-binding domain superfamily/Winged helix DNA-binding domain"/>
    <property type="match status" value="1"/>
</dbReference>
<keyword evidence="2 8" id="KW-0863">Zinc-finger</keyword>
<dbReference type="PANTHER" id="PTHR12802">
    <property type="entry name" value="SWI/SNF COMPLEX-RELATED"/>
    <property type="match status" value="1"/>
</dbReference>
<feature type="region of interest" description="Disordered" evidence="10">
    <location>
        <begin position="283"/>
        <end position="323"/>
    </location>
</feature>
<dbReference type="PROSITE" id="PS50135">
    <property type="entry name" value="ZF_ZZ_2"/>
    <property type="match status" value="1"/>
</dbReference>
<dbReference type="InterPro" id="IPR036388">
    <property type="entry name" value="WH-like_DNA-bd_sf"/>
</dbReference>
<accession>A0A0L6VDL0</accession>
<protein>
    <submittedName>
        <fullName evidence="15">Uncharacterized protein</fullName>
    </submittedName>
</protein>
<name>A0A0L6VDL0_9BASI</name>